<evidence type="ECO:0000313" key="1">
    <source>
        <dbReference type="EMBL" id="GGJ80275.1"/>
    </source>
</evidence>
<dbReference type="AlphaFoldDB" id="A0A8J3B7G5"/>
<evidence type="ECO:0008006" key="3">
    <source>
        <dbReference type="Google" id="ProtNLM"/>
    </source>
</evidence>
<dbReference type="Proteomes" id="UP000649739">
    <property type="component" value="Unassembled WGS sequence"/>
</dbReference>
<dbReference type="Gene3D" id="3.40.50.1820">
    <property type="entry name" value="alpha/beta hydrolase"/>
    <property type="match status" value="1"/>
</dbReference>
<keyword evidence="2" id="KW-1185">Reference proteome</keyword>
<name>A0A8J3B7G5_9ACTN</name>
<accession>A0A8J3B7G5</accession>
<organism evidence="1 2">
    <name type="scientific">Pilimelia anulata</name>
    <dbReference type="NCBI Taxonomy" id="53371"/>
    <lineage>
        <taxon>Bacteria</taxon>
        <taxon>Bacillati</taxon>
        <taxon>Actinomycetota</taxon>
        <taxon>Actinomycetes</taxon>
        <taxon>Micromonosporales</taxon>
        <taxon>Micromonosporaceae</taxon>
        <taxon>Pilimelia</taxon>
    </lineage>
</organism>
<reference evidence="1" key="2">
    <citation type="submission" date="2020-09" db="EMBL/GenBank/DDBJ databases">
        <authorList>
            <person name="Sun Q."/>
            <person name="Ohkuma M."/>
        </authorList>
    </citation>
    <scope>NUCLEOTIDE SEQUENCE</scope>
    <source>
        <strain evidence="1">JCM 3090</strain>
    </source>
</reference>
<proteinExistence type="predicted"/>
<comment type="caution">
    <text evidence="1">The sequence shown here is derived from an EMBL/GenBank/DDBJ whole genome shotgun (WGS) entry which is preliminary data.</text>
</comment>
<evidence type="ECO:0000313" key="2">
    <source>
        <dbReference type="Proteomes" id="UP000649739"/>
    </source>
</evidence>
<dbReference type="SUPFAM" id="SSF53474">
    <property type="entry name" value="alpha/beta-Hydrolases"/>
    <property type="match status" value="1"/>
</dbReference>
<reference evidence="1" key="1">
    <citation type="journal article" date="2014" name="Int. J. Syst. Evol. Microbiol.">
        <title>Complete genome sequence of Corynebacterium casei LMG S-19264T (=DSM 44701T), isolated from a smear-ripened cheese.</title>
        <authorList>
            <consortium name="US DOE Joint Genome Institute (JGI-PGF)"/>
            <person name="Walter F."/>
            <person name="Albersmeier A."/>
            <person name="Kalinowski J."/>
            <person name="Ruckert C."/>
        </authorList>
    </citation>
    <scope>NUCLEOTIDE SEQUENCE</scope>
    <source>
        <strain evidence="1">JCM 3090</strain>
    </source>
</reference>
<protein>
    <recommendedName>
        <fullName evidence="3">Alpha/beta hydrolase</fullName>
    </recommendedName>
</protein>
<sequence length="209" mass="22072">MAPLVLVHGGLWDSQTAGRYWHDTGVSAALAGHGLRVSAPERPDRAPSWVTEGVHLLAALPAEPVTLIAASHGCSAAVRAALIDPGRVRGLLLAWPATAGDPDVDASTHARLDSLGARTAEVSQLLDGQTLRGVTHAELTALRMPVGVLPALPENRQHQRRTVDALLARLPHARELPGCPEPVRSDFAEHLPRFVGTIISFVDDLVGPG</sequence>
<dbReference type="InterPro" id="IPR029058">
    <property type="entry name" value="AB_hydrolase_fold"/>
</dbReference>
<gene>
    <name evidence="1" type="ORF">GCM10010123_07770</name>
</gene>
<dbReference type="EMBL" id="BMQB01000001">
    <property type="protein sequence ID" value="GGJ80275.1"/>
    <property type="molecule type" value="Genomic_DNA"/>
</dbReference>